<evidence type="ECO:0000313" key="2">
    <source>
        <dbReference type="Proteomes" id="UP000324705"/>
    </source>
</evidence>
<dbReference type="Gramene" id="TRITD1Av1G002420.1">
    <property type="protein sequence ID" value="TRITD1Av1G002420.1"/>
    <property type="gene ID" value="TRITD1Av1G002420"/>
</dbReference>
<name>A0A9R0PZV3_TRITD</name>
<dbReference type="OMA" id="SFLACKM"/>
<accession>A0A9R0PZV3</accession>
<sequence>MDVIISGSCSSFLACKMVKRQQQVSVRPALVECDGPVCAVEKLIKIDSLIALLCCKTIKLAPFGLCFGGINSCYPARVIRRWKVVFGVAGRGSSGHDHKTRLLHSYMLFHVK</sequence>
<dbReference type="AlphaFoldDB" id="A0A9R0PZV3"/>
<dbReference type="Proteomes" id="UP000324705">
    <property type="component" value="Chromosome 1A"/>
</dbReference>
<reference evidence="1 2" key="1">
    <citation type="submission" date="2017-09" db="EMBL/GenBank/DDBJ databases">
        <authorList>
            <consortium name="International Durum Wheat Genome Sequencing Consortium (IDWGSC)"/>
            <person name="Milanesi L."/>
        </authorList>
    </citation>
    <scope>NUCLEOTIDE SEQUENCE [LARGE SCALE GENOMIC DNA]</scope>
    <source>
        <strain evidence="2">cv. Svevo</strain>
    </source>
</reference>
<keyword evidence="2" id="KW-1185">Reference proteome</keyword>
<dbReference type="EMBL" id="LT934111">
    <property type="protein sequence ID" value="VAH00273.1"/>
    <property type="molecule type" value="Genomic_DNA"/>
</dbReference>
<evidence type="ECO:0000313" key="1">
    <source>
        <dbReference type="EMBL" id="VAH00273.1"/>
    </source>
</evidence>
<proteinExistence type="predicted"/>
<organism evidence="1 2">
    <name type="scientific">Triticum turgidum subsp. durum</name>
    <name type="common">Durum wheat</name>
    <name type="synonym">Triticum durum</name>
    <dbReference type="NCBI Taxonomy" id="4567"/>
    <lineage>
        <taxon>Eukaryota</taxon>
        <taxon>Viridiplantae</taxon>
        <taxon>Streptophyta</taxon>
        <taxon>Embryophyta</taxon>
        <taxon>Tracheophyta</taxon>
        <taxon>Spermatophyta</taxon>
        <taxon>Magnoliopsida</taxon>
        <taxon>Liliopsida</taxon>
        <taxon>Poales</taxon>
        <taxon>Poaceae</taxon>
        <taxon>BOP clade</taxon>
        <taxon>Pooideae</taxon>
        <taxon>Triticodae</taxon>
        <taxon>Triticeae</taxon>
        <taxon>Triticinae</taxon>
        <taxon>Triticum</taxon>
    </lineage>
</organism>
<protein>
    <submittedName>
        <fullName evidence="1">Uncharacterized protein</fullName>
    </submittedName>
</protein>
<gene>
    <name evidence="1" type="ORF">TRITD_1Av1G002420</name>
</gene>